<reference evidence="1 2" key="1">
    <citation type="submission" date="2024-06" db="EMBL/GenBank/DDBJ databases">
        <title>Complete genome of Phlyctema vagabunda strain 19-DSS-EL-015.</title>
        <authorList>
            <person name="Fiorenzani C."/>
        </authorList>
    </citation>
    <scope>NUCLEOTIDE SEQUENCE [LARGE SCALE GENOMIC DNA]</scope>
    <source>
        <strain evidence="1 2">19-DSS-EL-015</strain>
    </source>
</reference>
<name>A0ABR4PQH1_9HELO</name>
<accession>A0ABR4PQH1</accession>
<organism evidence="1 2">
    <name type="scientific">Phlyctema vagabunda</name>
    <dbReference type="NCBI Taxonomy" id="108571"/>
    <lineage>
        <taxon>Eukaryota</taxon>
        <taxon>Fungi</taxon>
        <taxon>Dikarya</taxon>
        <taxon>Ascomycota</taxon>
        <taxon>Pezizomycotina</taxon>
        <taxon>Leotiomycetes</taxon>
        <taxon>Helotiales</taxon>
        <taxon>Dermateaceae</taxon>
        <taxon>Phlyctema</taxon>
    </lineage>
</organism>
<evidence type="ECO:0000313" key="2">
    <source>
        <dbReference type="Proteomes" id="UP001629113"/>
    </source>
</evidence>
<comment type="caution">
    <text evidence="1">The sequence shown here is derived from an EMBL/GenBank/DDBJ whole genome shotgun (WGS) entry which is preliminary data.</text>
</comment>
<dbReference type="EMBL" id="JBFCZG010000002">
    <property type="protein sequence ID" value="KAL3425607.1"/>
    <property type="molecule type" value="Genomic_DNA"/>
</dbReference>
<gene>
    <name evidence="1" type="ORF">PVAG01_02398</name>
</gene>
<evidence type="ECO:0000313" key="1">
    <source>
        <dbReference type="EMBL" id="KAL3425607.1"/>
    </source>
</evidence>
<keyword evidence="2" id="KW-1185">Reference proteome</keyword>
<protein>
    <recommendedName>
        <fullName evidence="3">Maturase K</fullName>
    </recommendedName>
</protein>
<sequence>MEATYLSYYIYPLLLVFPGGDDLNQFHHLAHIYSKDSSFYQDFCSNAEWE</sequence>
<dbReference type="Proteomes" id="UP001629113">
    <property type="component" value="Unassembled WGS sequence"/>
</dbReference>
<evidence type="ECO:0008006" key="3">
    <source>
        <dbReference type="Google" id="ProtNLM"/>
    </source>
</evidence>
<proteinExistence type="predicted"/>